<sequence>MTAADIVRAAIRISGGLGDAWCSGADVRRPDAVRVGDRIVVVETDGDDLGWLMTTYAVSGDGAEATPIAVIAGESDAVRTLTSWLRTTAGPMVWKRVRPGLYGSGAYVVGHLDTGEWFAEGPGVDQAFDDKAQAQRACDAARAGTHI</sequence>
<dbReference type="EMBL" id="AP022570">
    <property type="protein sequence ID" value="BBX52501.1"/>
    <property type="molecule type" value="Genomic_DNA"/>
</dbReference>
<protein>
    <submittedName>
        <fullName evidence="1">Uncharacterized protein</fullName>
    </submittedName>
</protein>
<evidence type="ECO:0000313" key="1">
    <source>
        <dbReference type="EMBL" id="BBX52501.1"/>
    </source>
</evidence>
<keyword evidence="2" id="KW-1185">Reference proteome</keyword>
<dbReference type="RefSeq" id="WP_163675944.1">
    <property type="nucleotide sequence ID" value="NZ_AP022570.1"/>
</dbReference>
<reference evidence="1 2" key="1">
    <citation type="journal article" date="2019" name="Emerg. Microbes Infect.">
        <title>Comprehensive subspecies identification of 175 nontuberculous mycobacteria species based on 7547 genomic profiles.</title>
        <authorList>
            <person name="Matsumoto Y."/>
            <person name="Kinjo T."/>
            <person name="Motooka D."/>
            <person name="Nabeya D."/>
            <person name="Jung N."/>
            <person name="Uechi K."/>
            <person name="Horii T."/>
            <person name="Iida T."/>
            <person name="Fujita J."/>
            <person name="Nakamura S."/>
        </authorList>
    </citation>
    <scope>NUCLEOTIDE SEQUENCE [LARGE SCALE GENOMIC DNA]</scope>
    <source>
        <strain evidence="1 2">JCM 12603</strain>
    </source>
</reference>
<dbReference type="Proteomes" id="UP000466785">
    <property type="component" value="Chromosome"/>
</dbReference>
<dbReference type="KEGG" id="mpof:MPOR_35270"/>
<gene>
    <name evidence="1" type="ORF">MPOR_35270</name>
</gene>
<dbReference type="AlphaFoldDB" id="A0A6N4VCZ4"/>
<accession>A0A6N4VCZ4</accession>
<name>A0A6N4VCZ4_9MYCO</name>
<proteinExistence type="predicted"/>
<evidence type="ECO:0000313" key="2">
    <source>
        <dbReference type="Proteomes" id="UP000466785"/>
    </source>
</evidence>
<organism evidence="1 2">
    <name type="scientific">Mycolicibacterium poriferae</name>
    <dbReference type="NCBI Taxonomy" id="39694"/>
    <lineage>
        <taxon>Bacteria</taxon>
        <taxon>Bacillati</taxon>
        <taxon>Actinomycetota</taxon>
        <taxon>Actinomycetes</taxon>
        <taxon>Mycobacteriales</taxon>
        <taxon>Mycobacteriaceae</taxon>
        <taxon>Mycolicibacterium</taxon>
    </lineage>
</organism>